<evidence type="ECO:0000256" key="2">
    <source>
        <dbReference type="SAM" id="SignalP"/>
    </source>
</evidence>
<dbReference type="RefSeq" id="WP_094838864.1">
    <property type="nucleotide sequence ID" value="NZ_NEVQ01000021.1"/>
</dbReference>
<dbReference type="InterPro" id="IPR005064">
    <property type="entry name" value="BUG"/>
</dbReference>
<feature type="signal peptide" evidence="2">
    <location>
        <begin position="1"/>
        <end position="20"/>
    </location>
</feature>
<keyword evidence="4" id="KW-1185">Reference proteome</keyword>
<evidence type="ECO:0000313" key="4">
    <source>
        <dbReference type="Proteomes" id="UP000216885"/>
    </source>
</evidence>
<dbReference type="PANTHER" id="PTHR42928">
    <property type="entry name" value="TRICARBOXYLATE-BINDING PROTEIN"/>
    <property type="match status" value="1"/>
</dbReference>
<organism evidence="3 4">
    <name type="scientific">Bordetella genomosp. 4</name>
    <dbReference type="NCBI Taxonomy" id="463044"/>
    <lineage>
        <taxon>Bacteria</taxon>
        <taxon>Pseudomonadati</taxon>
        <taxon>Pseudomonadota</taxon>
        <taxon>Betaproteobacteria</taxon>
        <taxon>Burkholderiales</taxon>
        <taxon>Alcaligenaceae</taxon>
        <taxon>Bordetella</taxon>
    </lineage>
</organism>
<dbReference type="Pfam" id="PF03401">
    <property type="entry name" value="TctC"/>
    <property type="match status" value="1"/>
</dbReference>
<sequence length="323" mass="34964">MKKTLIFSLIAFTAAWNAYAQAPAYPDRSVRAVLPYSVGSGPDAVARMVGEQLSNAWKQPFIVENKPGANGWLAIGEVKRSAPDGYSIAIVDNTHMTLQPHLYSKMPFDPIQDFTPVAPIYTTNFFIVVAANSPWKNVADLVEAARRAPETLTYGSWGIGSVAHVGTTLFQQKTQTSMVHVPFKELPQLYTAVANGEISWAFGTAATVQNLYQAKRVKLLALAAPQRLSLYPDIPTVSEAGGPADFTLKTWVAAFVPKGTPSDVIQKIGGSIATALTTPALQERFRTFGFEPWPTDPAGVARAQEQDSAHFADVVKQANISLN</sequence>
<dbReference type="PANTHER" id="PTHR42928:SF5">
    <property type="entry name" value="BLR1237 PROTEIN"/>
    <property type="match status" value="1"/>
</dbReference>
<dbReference type="SUPFAM" id="SSF53850">
    <property type="entry name" value="Periplasmic binding protein-like II"/>
    <property type="match status" value="1"/>
</dbReference>
<comment type="caution">
    <text evidence="3">The sequence shown here is derived from an EMBL/GenBank/DDBJ whole genome shotgun (WGS) entry which is preliminary data.</text>
</comment>
<dbReference type="Gene3D" id="3.40.190.150">
    <property type="entry name" value="Bordetella uptake gene, domain 1"/>
    <property type="match status" value="1"/>
</dbReference>
<dbReference type="EMBL" id="NEVQ01000021">
    <property type="protein sequence ID" value="OZI52379.1"/>
    <property type="molecule type" value="Genomic_DNA"/>
</dbReference>
<feature type="chain" id="PRO_5012221448" evidence="2">
    <location>
        <begin position="21"/>
        <end position="323"/>
    </location>
</feature>
<gene>
    <name evidence="3" type="ORF">CAL20_20745</name>
</gene>
<dbReference type="InterPro" id="IPR042100">
    <property type="entry name" value="Bug_dom1"/>
</dbReference>
<proteinExistence type="inferred from homology"/>
<dbReference type="Gene3D" id="3.40.190.10">
    <property type="entry name" value="Periplasmic binding protein-like II"/>
    <property type="match status" value="1"/>
</dbReference>
<dbReference type="PIRSF" id="PIRSF017082">
    <property type="entry name" value="YflP"/>
    <property type="match status" value="1"/>
</dbReference>
<evidence type="ECO:0000313" key="3">
    <source>
        <dbReference type="EMBL" id="OZI52379.1"/>
    </source>
</evidence>
<evidence type="ECO:0000256" key="1">
    <source>
        <dbReference type="ARBA" id="ARBA00006987"/>
    </source>
</evidence>
<protein>
    <submittedName>
        <fullName evidence="3">TctC</fullName>
    </submittedName>
</protein>
<accession>A0A261TRX5</accession>
<keyword evidence="2" id="KW-0732">Signal</keyword>
<dbReference type="CDD" id="cd07012">
    <property type="entry name" value="PBP2_Bug_TTT"/>
    <property type="match status" value="1"/>
</dbReference>
<reference evidence="3 4" key="1">
    <citation type="submission" date="2017-05" db="EMBL/GenBank/DDBJ databases">
        <title>Complete and WGS of Bordetella genogroups.</title>
        <authorList>
            <person name="Spilker T."/>
            <person name="LiPuma J."/>
        </authorList>
    </citation>
    <scope>NUCLEOTIDE SEQUENCE [LARGE SCALE GENOMIC DNA]</scope>
    <source>
        <strain evidence="3 4">AU9919</strain>
    </source>
</reference>
<name>A0A261TRX5_9BORD</name>
<comment type="similarity">
    <text evidence="1">Belongs to the UPF0065 (bug) family.</text>
</comment>
<dbReference type="AlphaFoldDB" id="A0A261TRX5"/>
<dbReference type="Proteomes" id="UP000216885">
    <property type="component" value="Unassembled WGS sequence"/>
</dbReference>